<evidence type="ECO:0000313" key="2">
    <source>
        <dbReference type="EMBL" id="KAA1093606.1"/>
    </source>
</evidence>
<proteinExistence type="predicted"/>
<dbReference type="EMBL" id="VSWC01000080">
    <property type="protein sequence ID" value="KAA1092505.1"/>
    <property type="molecule type" value="Genomic_DNA"/>
</dbReference>
<accession>A0A5B0NY64</accession>
<dbReference type="Proteomes" id="UP000324748">
    <property type="component" value="Unassembled WGS sequence"/>
</dbReference>
<evidence type="ECO:0000313" key="1">
    <source>
        <dbReference type="EMBL" id="KAA1092505.1"/>
    </source>
</evidence>
<dbReference type="EMBL" id="VDEP01000373">
    <property type="protein sequence ID" value="KAA1093606.1"/>
    <property type="molecule type" value="Genomic_DNA"/>
</dbReference>
<dbReference type="OrthoDB" id="186072at2759"/>
<gene>
    <name evidence="1" type="ORF">PGT21_005448</name>
    <name evidence="2" type="ORF">PGTUg99_007441</name>
</gene>
<evidence type="ECO:0000313" key="3">
    <source>
        <dbReference type="Proteomes" id="UP000324748"/>
    </source>
</evidence>
<protein>
    <submittedName>
        <fullName evidence="2">Uncharacterized protein</fullName>
    </submittedName>
</protein>
<reference evidence="3 4" key="1">
    <citation type="submission" date="2019-05" db="EMBL/GenBank/DDBJ databases">
        <title>Emergence of the Ug99 lineage of the wheat stem rust pathogen through somatic hybridization.</title>
        <authorList>
            <person name="Li F."/>
            <person name="Upadhyaya N.M."/>
            <person name="Sperschneider J."/>
            <person name="Matny O."/>
            <person name="Nguyen-Phuc H."/>
            <person name="Mago R."/>
            <person name="Raley C."/>
            <person name="Miller M.E."/>
            <person name="Silverstein K.A.T."/>
            <person name="Henningsen E."/>
            <person name="Hirsch C.D."/>
            <person name="Visser B."/>
            <person name="Pretorius Z.A."/>
            <person name="Steffenson B.J."/>
            <person name="Schwessinger B."/>
            <person name="Dodds P.N."/>
            <person name="Figueroa M."/>
        </authorList>
    </citation>
    <scope>NUCLEOTIDE SEQUENCE [LARGE SCALE GENOMIC DNA]</scope>
    <source>
        <strain evidence="1">21-0</strain>
        <strain evidence="2 4">Ug99</strain>
    </source>
</reference>
<dbReference type="Proteomes" id="UP000325313">
    <property type="component" value="Unassembled WGS sequence"/>
</dbReference>
<sequence>MTVKLTGFCTRGRSIIDPPFVTRYNLKKRRPRAGLNCQPLDECRCTLAQATGIKSHNSRTR</sequence>
<dbReference type="AlphaFoldDB" id="A0A5B0NY64"/>
<organism evidence="2 4">
    <name type="scientific">Puccinia graminis f. sp. tritici</name>
    <dbReference type="NCBI Taxonomy" id="56615"/>
    <lineage>
        <taxon>Eukaryota</taxon>
        <taxon>Fungi</taxon>
        <taxon>Dikarya</taxon>
        <taxon>Basidiomycota</taxon>
        <taxon>Pucciniomycotina</taxon>
        <taxon>Pucciniomycetes</taxon>
        <taxon>Pucciniales</taxon>
        <taxon>Pucciniaceae</taxon>
        <taxon>Puccinia</taxon>
    </lineage>
</organism>
<keyword evidence="3" id="KW-1185">Reference proteome</keyword>
<name>A0A5B0NY64_PUCGR</name>
<evidence type="ECO:0000313" key="4">
    <source>
        <dbReference type="Proteomes" id="UP000325313"/>
    </source>
</evidence>
<comment type="caution">
    <text evidence="2">The sequence shown here is derived from an EMBL/GenBank/DDBJ whole genome shotgun (WGS) entry which is preliminary data.</text>
</comment>